<evidence type="ECO:0000256" key="3">
    <source>
        <dbReference type="ARBA" id="ARBA00022603"/>
    </source>
</evidence>
<dbReference type="Proteomes" id="UP000199371">
    <property type="component" value="Unassembled WGS sequence"/>
</dbReference>
<dbReference type="InterPro" id="IPR029063">
    <property type="entry name" value="SAM-dependent_MTases_sf"/>
</dbReference>
<dbReference type="GO" id="GO:0008170">
    <property type="term" value="F:N-methyltransferase activity"/>
    <property type="evidence" value="ECO:0007669"/>
    <property type="project" value="InterPro"/>
</dbReference>
<dbReference type="GO" id="GO:0009307">
    <property type="term" value="P:DNA restriction-modification system"/>
    <property type="evidence" value="ECO:0007669"/>
    <property type="project" value="UniProtKB-KW"/>
</dbReference>
<evidence type="ECO:0000256" key="1">
    <source>
        <dbReference type="ARBA" id="ARBA00006594"/>
    </source>
</evidence>
<evidence type="ECO:0000256" key="6">
    <source>
        <dbReference type="ARBA" id="ARBA00022747"/>
    </source>
</evidence>
<dbReference type="RefSeq" id="WP_092790101.1">
    <property type="nucleotide sequence ID" value="NZ_FNXF01000002.1"/>
</dbReference>
<keyword evidence="6" id="KW-0680">Restriction system</keyword>
<dbReference type="PRINTS" id="PR00507">
    <property type="entry name" value="N12N6MTFRASE"/>
</dbReference>
<name>A0A1H6JXH0_9GAMM</name>
<dbReference type="SUPFAM" id="SSF53335">
    <property type="entry name" value="S-adenosyl-L-methionine-dependent methyltransferases"/>
    <property type="match status" value="1"/>
</dbReference>
<dbReference type="AlphaFoldDB" id="A0A1H6JXH0"/>
<dbReference type="EMBL" id="FNXF01000002">
    <property type="protein sequence ID" value="SEH64712.1"/>
    <property type="molecule type" value="Genomic_DNA"/>
</dbReference>
<dbReference type="PANTHER" id="PTHR42933">
    <property type="entry name" value="SLR6095 PROTEIN"/>
    <property type="match status" value="1"/>
</dbReference>
<dbReference type="InterPro" id="IPR051537">
    <property type="entry name" value="DNA_Adenine_Mtase"/>
</dbReference>
<dbReference type="OrthoDB" id="9784823at2"/>
<evidence type="ECO:0000256" key="7">
    <source>
        <dbReference type="ARBA" id="ARBA00047942"/>
    </source>
</evidence>
<reference evidence="10" key="1">
    <citation type="submission" date="2016-10" db="EMBL/GenBank/DDBJ databases">
        <authorList>
            <person name="Varghese N."/>
            <person name="Submissions S."/>
        </authorList>
    </citation>
    <scope>NUCLEOTIDE SEQUENCE [LARGE SCALE GENOMIC DNA]</scope>
    <source>
        <strain evidence="10">DSM 17616</strain>
    </source>
</reference>
<evidence type="ECO:0000313" key="10">
    <source>
        <dbReference type="Proteomes" id="UP000199371"/>
    </source>
</evidence>
<dbReference type="CDD" id="cd02440">
    <property type="entry name" value="AdoMet_MTases"/>
    <property type="match status" value="1"/>
</dbReference>
<evidence type="ECO:0000256" key="4">
    <source>
        <dbReference type="ARBA" id="ARBA00022679"/>
    </source>
</evidence>
<proteinExistence type="inferred from homology"/>
<dbReference type="EC" id="2.1.1.72" evidence="2"/>
<dbReference type="STRING" id="173990.SAMN05660691_00612"/>
<evidence type="ECO:0000256" key="2">
    <source>
        <dbReference type="ARBA" id="ARBA00011900"/>
    </source>
</evidence>
<dbReference type="GO" id="GO:0032259">
    <property type="term" value="P:methylation"/>
    <property type="evidence" value="ECO:0007669"/>
    <property type="project" value="UniProtKB-KW"/>
</dbReference>
<dbReference type="GO" id="GO:0003677">
    <property type="term" value="F:DNA binding"/>
    <property type="evidence" value="ECO:0007669"/>
    <property type="project" value="InterPro"/>
</dbReference>
<dbReference type="InterPro" id="IPR003356">
    <property type="entry name" value="DNA_methylase_A-5"/>
</dbReference>
<accession>A0A1H6JXH0</accession>
<comment type="catalytic activity">
    <reaction evidence="7">
        <text>a 2'-deoxyadenosine in DNA + S-adenosyl-L-methionine = an N(6)-methyl-2'-deoxyadenosine in DNA + S-adenosyl-L-homocysteine + H(+)</text>
        <dbReference type="Rhea" id="RHEA:15197"/>
        <dbReference type="Rhea" id="RHEA-COMP:12418"/>
        <dbReference type="Rhea" id="RHEA-COMP:12419"/>
        <dbReference type="ChEBI" id="CHEBI:15378"/>
        <dbReference type="ChEBI" id="CHEBI:57856"/>
        <dbReference type="ChEBI" id="CHEBI:59789"/>
        <dbReference type="ChEBI" id="CHEBI:90615"/>
        <dbReference type="ChEBI" id="CHEBI:90616"/>
        <dbReference type="EC" id="2.1.1.72"/>
    </reaction>
</comment>
<comment type="similarity">
    <text evidence="1">Belongs to the N(4)/N(6)-methyltransferase family.</text>
</comment>
<dbReference type="PANTHER" id="PTHR42933:SF1">
    <property type="entry name" value="SITE-SPECIFIC DNA-METHYLTRANSFERASE (ADENINE-SPECIFIC)"/>
    <property type="match status" value="1"/>
</dbReference>
<dbReference type="InterPro" id="IPR002052">
    <property type="entry name" value="DNA_methylase_N6_adenine_CS"/>
</dbReference>
<evidence type="ECO:0000256" key="5">
    <source>
        <dbReference type="ARBA" id="ARBA00022691"/>
    </source>
</evidence>
<evidence type="ECO:0000259" key="8">
    <source>
        <dbReference type="Pfam" id="PF02384"/>
    </source>
</evidence>
<keyword evidence="5" id="KW-0949">S-adenosyl-L-methionine</keyword>
<feature type="domain" description="DNA methylase adenine-specific" evidence="8">
    <location>
        <begin position="5"/>
        <end position="235"/>
    </location>
</feature>
<sequence length="388" mass="44152">MNLNQYYTKSEFSDLLVSNLSLEAPYRAVDLGFGAGDLLYAAKRRWNTLDLIGIDIDPRNVQEANLKKSINAIHHDGFCPHLPDLITEKYGTIDLLISNPPYYSRELDLDIIKILKSVGFDSFISTNVKTIPAELVFLAQNIRLLNENSELAIILPAGLISGERWASLRSHLLEKFHIKRIIQLPSGSFKNTEAQAFILILKMRSKDKNNLVELSHVYKNYSIFISKDEAIQRSDYEFYSSQTSNPIKQKVENIEFSIFRGKTSYAELKRTEYNFIHTTGLTNTPSEISFDNKTCLSQVVTKPRDILIARVGRRCLGRIARVTSGQAIVSDCIIVVRPDNEESASKIWHKLTRPDTKDLLYKRSLGVGAKYLTQKIIKEFLNDVRSTD</sequence>
<dbReference type="GO" id="GO:0009007">
    <property type="term" value="F:site-specific DNA-methyltransferase (adenine-specific) activity"/>
    <property type="evidence" value="ECO:0007669"/>
    <property type="project" value="UniProtKB-EC"/>
</dbReference>
<keyword evidence="3" id="KW-0489">Methyltransferase</keyword>
<dbReference type="Gene3D" id="3.40.50.150">
    <property type="entry name" value="Vaccinia Virus protein VP39"/>
    <property type="match status" value="1"/>
</dbReference>
<keyword evidence="4" id="KW-0808">Transferase</keyword>
<protein>
    <recommendedName>
        <fullName evidence="2">site-specific DNA-methyltransferase (adenine-specific)</fullName>
        <ecNumber evidence="2">2.1.1.72</ecNumber>
    </recommendedName>
</protein>
<organism evidence="9 10">
    <name type="scientific">Rheinheimera pacifica</name>
    <dbReference type="NCBI Taxonomy" id="173990"/>
    <lineage>
        <taxon>Bacteria</taxon>
        <taxon>Pseudomonadati</taxon>
        <taxon>Pseudomonadota</taxon>
        <taxon>Gammaproteobacteria</taxon>
        <taxon>Chromatiales</taxon>
        <taxon>Chromatiaceae</taxon>
        <taxon>Rheinheimera</taxon>
    </lineage>
</organism>
<dbReference type="PROSITE" id="PS00092">
    <property type="entry name" value="N6_MTASE"/>
    <property type="match status" value="1"/>
</dbReference>
<keyword evidence="10" id="KW-1185">Reference proteome</keyword>
<dbReference type="Pfam" id="PF02384">
    <property type="entry name" value="N6_Mtase"/>
    <property type="match status" value="1"/>
</dbReference>
<gene>
    <name evidence="9" type="ORF">SAMN05660691_00612</name>
</gene>
<evidence type="ECO:0000313" key="9">
    <source>
        <dbReference type="EMBL" id="SEH64712.1"/>
    </source>
</evidence>